<feature type="signal peptide" evidence="2">
    <location>
        <begin position="1"/>
        <end position="28"/>
    </location>
</feature>
<dbReference type="OrthoDB" id="2556115at2759"/>
<dbReference type="EMBL" id="FQ311440">
    <property type="protein sequence ID" value="CBQ70092.1"/>
    <property type="molecule type" value="Genomic_DNA"/>
</dbReference>
<dbReference type="Proteomes" id="UP000008867">
    <property type="component" value="Chromosome 19"/>
</dbReference>
<evidence type="ECO:0000256" key="1">
    <source>
        <dbReference type="SAM" id="MobiDB-lite"/>
    </source>
</evidence>
<evidence type="ECO:0000256" key="2">
    <source>
        <dbReference type="SAM" id="SignalP"/>
    </source>
</evidence>
<dbReference type="eggNOG" id="ENOG502RDT7">
    <property type="taxonomic scope" value="Eukaryota"/>
</dbReference>
<keyword evidence="4" id="KW-1185">Reference proteome</keyword>
<name>E6ZS85_SPORE</name>
<reference evidence="3 4" key="1">
    <citation type="journal article" date="2010" name="Science">
        <title>Pathogenicity determinants in smut fungi revealed by genome comparison.</title>
        <authorList>
            <person name="Schirawski J."/>
            <person name="Mannhaupt G."/>
            <person name="Muench K."/>
            <person name="Brefort T."/>
            <person name="Schipper K."/>
            <person name="Doehlemann G."/>
            <person name="Di Stasio M."/>
            <person name="Roessel N."/>
            <person name="Mendoza-Mendoza A."/>
            <person name="Pester D."/>
            <person name="Mueller O."/>
            <person name="Winterberg B."/>
            <person name="Meyer E."/>
            <person name="Ghareeb H."/>
            <person name="Wollenberg T."/>
            <person name="Muensterkoetter M."/>
            <person name="Wong P."/>
            <person name="Walter M."/>
            <person name="Stukenbrock E."/>
            <person name="Gueldener U."/>
            <person name="Kahmann R."/>
        </authorList>
    </citation>
    <scope>NUCLEOTIDE SEQUENCE [LARGE SCALE GENOMIC DNA]</scope>
    <source>
        <strain evidence="4">SRZ2</strain>
    </source>
</reference>
<sequence>MPAFTLIHRLLLLTAFFLAGCLAPKASTKKPAILSGYSDTIKNGKVTDGVEFITRLANQELLHESQIRRWVDSDLRPDLLRRMRNVLLKEGNVANAKMLSLGAIEAGAHLAVSVLKPDIKTAEVLAGWPATKVRFWNTRKGVLLVHLSPTSSRTSLAGSWEGTTNPTPNSSTLQTWLT</sequence>
<dbReference type="AlphaFoldDB" id="E6ZS85"/>
<dbReference type="VEuPathDB" id="FungiDB:sr20013"/>
<evidence type="ECO:0000313" key="3">
    <source>
        <dbReference type="EMBL" id="CBQ70092.1"/>
    </source>
</evidence>
<gene>
    <name evidence="3" type="ORF">sr20013</name>
</gene>
<protein>
    <submittedName>
        <fullName evidence="3">Conserved hypothetical Ustilaginaceae_specific protein</fullName>
    </submittedName>
</protein>
<proteinExistence type="predicted"/>
<dbReference type="HOGENOM" id="CLU_1511561_0_0_1"/>
<evidence type="ECO:0000313" key="4">
    <source>
        <dbReference type="Proteomes" id="UP000008867"/>
    </source>
</evidence>
<accession>E6ZS85</accession>
<feature type="region of interest" description="Disordered" evidence="1">
    <location>
        <begin position="155"/>
        <end position="178"/>
    </location>
</feature>
<feature type="chain" id="PRO_5003216544" evidence="2">
    <location>
        <begin position="29"/>
        <end position="178"/>
    </location>
</feature>
<organism evidence="3 4">
    <name type="scientific">Sporisorium reilianum (strain SRZ2)</name>
    <name type="common">Maize head smut fungus</name>
    <dbReference type="NCBI Taxonomy" id="999809"/>
    <lineage>
        <taxon>Eukaryota</taxon>
        <taxon>Fungi</taxon>
        <taxon>Dikarya</taxon>
        <taxon>Basidiomycota</taxon>
        <taxon>Ustilaginomycotina</taxon>
        <taxon>Ustilaginomycetes</taxon>
        <taxon>Ustilaginales</taxon>
        <taxon>Ustilaginaceae</taxon>
        <taxon>Sporisorium</taxon>
    </lineage>
</organism>
<keyword evidence="2" id="KW-0732">Signal</keyword>